<name>A0A922CH03_MANSE</name>
<dbReference type="Proteomes" id="UP000791440">
    <property type="component" value="Unassembled WGS sequence"/>
</dbReference>
<proteinExistence type="predicted"/>
<organism evidence="1 2">
    <name type="scientific">Manduca sexta</name>
    <name type="common">Tobacco hawkmoth</name>
    <name type="synonym">Tobacco hornworm</name>
    <dbReference type="NCBI Taxonomy" id="7130"/>
    <lineage>
        <taxon>Eukaryota</taxon>
        <taxon>Metazoa</taxon>
        <taxon>Ecdysozoa</taxon>
        <taxon>Arthropoda</taxon>
        <taxon>Hexapoda</taxon>
        <taxon>Insecta</taxon>
        <taxon>Pterygota</taxon>
        <taxon>Neoptera</taxon>
        <taxon>Endopterygota</taxon>
        <taxon>Lepidoptera</taxon>
        <taxon>Glossata</taxon>
        <taxon>Ditrysia</taxon>
        <taxon>Bombycoidea</taxon>
        <taxon>Sphingidae</taxon>
        <taxon>Sphinginae</taxon>
        <taxon>Sphingini</taxon>
        <taxon>Manduca</taxon>
    </lineage>
</organism>
<gene>
    <name evidence="1" type="ORF">O3G_MSEX003831</name>
</gene>
<keyword evidence="2" id="KW-1185">Reference proteome</keyword>
<dbReference type="AlphaFoldDB" id="A0A922CH03"/>
<comment type="caution">
    <text evidence="1">The sequence shown here is derived from an EMBL/GenBank/DDBJ whole genome shotgun (WGS) entry which is preliminary data.</text>
</comment>
<evidence type="ECO:0000313" key="1">
    <source>
        <dbReference type="EMBL" id="KAG6445233.1"/>
    </source>
</evidence>
<dbReference type="EMBL" id="JH668318">
    <property type="protein sequence ID" value="KAG6445233.1"/>
    <property type="molecule type" value="Genomic_DNA"/>
</dbReference>
<accession>A0A922CH03</accession>
<reference evidence="1" key="2">
    <citation type="submission" date="2020-12" db="EMBL/GenBank/DDBJ databases">
        <authorList>
            <person name="Kanost M."/>
        </authorList>
    </citation>
    <scope>NUCLEOTIDE SEQUENCE</scope>
</reference>
<protein>
    <submittedName>
        <fullName evidence="1">Uncharacterized protein</fullName>
    </submittedName>
</protein>
<evidence type="ECO:0000313" key="2">
    <source>
        <dbReference type="Proteomes" id="UP000791440"/>
    </source>
</evidence>
<reference evidence="1" key="1">
    <citation type="journal article" date="2016" name="Insect Biochem. Mol. Biol.">
        <title>Multifaceted biological insights from a draft genome sequence of the tobacco hornworm moth, Manduca sexta.</title>
        <authorList>
            <person name="Kanost M.R."/>
            <person name="Arrese E.L."/>
            <person name="Cao X."/>
            <person name="Chen Y.R."/>
            <person name="Chellapilla S."/>
            <person name="Goldsmith M.R."/>
            <person name="Grosse-Wilde E."/>
            <person name="Heckel D.G."/>
            <person name="Herndon N."/>
            <person name="Jiang H."/>
            <person name="Papanicolaou A."/>
            <person name="Qu J."/>
            <person name="Soulages J.L."/>
            <person name="Vogel H."/>
            <person name="Walters J."/>
            <person name="Waterhouse R.M."/>
            <person name="Ahn S.J."/>
            <person name="Almeida F.C."/>
            <person name="An C."/>
            <person name="Aqrawi P."/>
            <person name="Bretschneider A."/>
            <person name="Bryant W.B."/>
            <person name="Bucks S."/>
            <person name="Chao H."/>
            <person name="Chevignon G."/>
            <person name="Christen J.M."/>
            <person name="Clarke D.F."/>
            <person name="Dittmer N.T."/>
            <person name="Ferguson L.C.F."/>
            <person name="Garavelou S."/>
            <person name="Gordon K.H.J."/>
            <person name="Gunaratna R.T."/>
            <person name="Han Y."/>
            <person name="Hauser F."/>
            <person name="He Y."/>
            <person name="Heidel-Fischer H."/>
            <person name="Hirsh A."/>
            <person name="Hu Y."/>
            <person name="Jiang H."/>
            <person name="Kalra D."/>
            <person name="Klinner C."/>
            <person name="Konig C."/>
            <person name="Kovar C."/>
            <person name="Kroll A.R."/>
            <person name="Kuwar S.S."/>
            <person name="Lee S.L."/>
            <person name="Lehman R."/>
            <person name="Li K."/>
            <person name="Li Z."/>
            <person name="Liang H."/>
            <person name="Lovelace S."/>
            <person name="Lu Z."/>
            <person name="Mansfield J.H."/>
            <person name="McCulloch K.J."/>
            <person name="Mathew T."/>
            <person name="Morton B."/>
            <person name="Muzny D.M."/>
            <person name="Neunemann D."/>
            <person name="Ongeri F."/>
            <person name="Pauchet Y."/>
            <person name="Pu L.L."/>
            <person name="Pyrousis I."/>
            <person name="Rao X.J."/>
            <person name="Redding A."/>
            <person name="Roesel C."/>
            <person name="Sanchez-Gracia A."/>
            <person name="Schaack S."/>
            <person name="Shukla A."/>
            <person name="Tetreau G."/>
            <person name="Wang Y."/>
            <person name="Xiong G.H."/>
            <person name="Traut W."/>
            <person name="Walsh T.K."/>
            <person name="Worley K.C."/>
            <person name="Wu D."/>
            <person name="Wu W."/>
            <person name="Wu Y.Q."/>
            <person name="Zhang X."/>
            <person name="Zou Z."/>
            <person name="Zucker H."/>
            <person name="Briscoe A.D."/>
            <person name="Burmester T."/>
            <person name="Clem R.J."/>
            <person name="Feyereisen R."/>
            <person name="Grimmelikhuijzen C.J.P."/>
            <person name="Hamodrakas S.J."/>
            <person name="Hansson B.S."/>
            <person name="Huguet E."/>
            <person name="Jermiin L.S."/>
            <person name="Lan Q."/>
            <person name="Lehman H.K."/>
            <person name="Lorenzen M."/>
            <person name="Merzendorfer H."/>
            <person name="Michalopoulos I."/>
            <person name="Morton D.B."/>
            <person name="Muthukrishnan S."/>
            <person name="Oakeshott J.G."/>
            <person name="Palmer W."/>
            <person name="Park Y."/>
            <person name="Passarelli A.L."/>
            <person name="Rozas J."/>
            <person name="Schwartz L.M."/>
            <person name="Smith W."/>
            <person name="Southgate A."/>
            <person name="Vilcinskas A."/>
            <person name="Vogt R."/>
            <person name="Wang P."/>
            <person name="Werren J."/>
            <person name="Yu X.Q."/>
            <person name="Zhou J.J."/>
            <person name="Brown S.J."/>
            <person name="Scherer S.E."/>
            <person name="Richards S."/>
            <person name="Blissard G.W."/>
        </authorList>
    </citation>
    <scope>NUCLEOTIDE SEQUENCE</scope>
</reference>
<sequence>MTDCYYWVLEWRPGLGKCSIGRPPARWSDDLRKVAGKNWMPQAEDRVNWRILEEACVHQWTKMMVRLMMTMIMTTDCCLYNNLNKIYGNLDFFTLLPHESCPQLRLVWF</sequence>